<evidence type="ECO:0000256" key="2">
    <source>
        <dbReference type="ARBA" id="ARBA00001460"/>
    </source>
</evidence>
<dbReference type="GO" id="GO:0004636">
    <property type="term" value="F:phosphoribosyl-ATP diphosphatase activity"/>
    <property type="evidence" value="ECO:0007669"/>
    <property type="project" value="UniProtKB-EC"/>
</dbReference>
<evidence type="ECO:0000256" key="1">
    <source>
        <dbReference type="ARBA" id="ARBA00000024"/>
    </source>
</evidence>
<dbReference type="SUPFAM" id="SSF141734">
    <property type="entry name" value="HisI-like"/>
    <property type="match status" value="1"/>
</dbReference>
<dbReference type="AlphaFoldDB" id="A0AAD8XUU0"/>
<dbReference type="Pfam" id="PF01503">
    <property type="entry name" value="PRA-PH"/>
    <property type="match status" value="1"/>
</dbReference>
<evidence type="ECO:0000256" key="6">
    <source>
        <dbReference type="ARBA" id="ARBA00022741"/>
    </source>
</evidence>
<keyword evidence="10" id="KW-0511">Multifunctional enzyme</keyword>
<keyword evidence="7 12" id="KW-0378">Hydrolase</keyword>
<dbReference type="Pfam" id="PF01502">
    <property type="entry name" value="PRA-CH"/>
    <property type="match status" value="1"/>
</dbReference>
<accession>A0AAD8XUU0</accession>
<dbReference type="EC" id="3.6.1.31" evidence="12"/>
<dbReference type="GO" id="GO:0005524">
    <property type="term" value="F:ATP binding"/>
    <property type="evidence" value="ECO:0007669"/>
    <property type="project" value="UniProtKB-KW"/>
</dbReference>
<evidence type="ECO:0000256" key="5">
    <source>
        <dbReference type="ARBA" id="ARBA00022605"/>
    </source>
</evidence>
<comment type="pathway">
    <text evidence="3">Amino-acid biosynthesis; L-histidine biosynthesis; L-histidine from 5-phospho-alpha-D-ribose 1-diphosphate: step 3/9.</text>
</comment>
<dbReference type="Gene3D" id="3.10.20.810">
    <property type="entry name" value="Phosphoribosyl-AMP cyclohydrolase"/>
    <property type="match status" value="1"/>
</dbReference>
<dbReference type="InterPro" id="IPR002496">
    <property type="entry name" value="PRib_AMP_CycHydrolase_dom"/>
</dbReference>
<dbReference type="PANTHER" id="PTHR42945">
    <property type="entry name" value="HISTIDINE BIOSYNTHESIS BIFUNCTIONAL PROTEIN"/>
    <property type="match status" value="1"/>
</dbReference>
<dbReference type="GO" id="GO:0000105">
    <property type="term" value="P:L-histidine biosynthetic process"/>
    <property type="evidence" value="ECO:0007669"/>
    <property type="project" value="UniProtKB-KW"/>
</dbReference>
<keyword evidence="5" id="KW-0028">Amino-acid biosynthesis</keyword>
<dbReference type="InterPro" id="IPR038019">
    <property type="entry name" value="PRib_AMP_CycHydrolase_sf"/>
</dbReference>
<evidence type="ECO:0000256" key="9">
    <source>
        <dbReference type="ARBA" id="ARBA00023102"/>
    </source>
</evidence>
<evidence type="ECO:0000313" key="12">
    <source>
        <dbReference type="EMBL" id="KAK1733810.1"/>
    </source>
</evidence>
<evidence type="ECO:0000256" key="10">
    <source>
        <dbReference type="ARBA" id="ARBA00023268"/>
    </source>
</evidence>
<protein>
    <submittedName>
        <fullName evidence="12">Histidine biosynthesis bifunctional protein hisIE</fullName>
        <ecNumber evidence="12">3.6.1.31</ecNumber>
    </submittedName>
</protein>
<dbReference type="Gene3D" id="1.10.287.1080">
    <property type="entry name" value="MazG-like"/>
    <property type="match status" value="1"/>
</dbReference>
<evidence type="ECO:0000256" key="8">
    <source>
        <dbReference type="ARBA" id="ARBA00022840"/>
    </source>
</evidence>
<dbReference type="CDD" id="cd11546">
    <property type="entry name" value="NTP-PPase_His4"/>
    <property type="match status" value="1"/>
</dbReference>
<feature type="domain" description="Phosphoribosyl-AMP cyclohydrolase" evidence="11">
    <location>
        <begin position="270"/>
        <end position="345"/>
    </location>
</feature>
<proteinExistence type="predicted"/>
<comment type="catalytic activity">
    <reaction evidence="2">
        <text>1-(5-phospho-beta-D-ribosyl)-ATP + H2O = 1-(5-phospho-beta-D-ribosyl)-5'-AMP + diphosphate + H(+)</text>
        <dbReference type="Rhea" id="RHEA:22828"/>
        <dbReference type="ChEBI" id="CHEBI:15377"/>
        <dbReference type="ChEBI" id="CHEBI:15378"/>
        <dbReference type="ChEBI" id="CHEBI:33019"/>
        <dbReference type="ChEBI" id="CHEBI:59457"/>
        <dbReference type="ChEBI" id="CHEBI:73183"/>
        <dbReference type="EC" id="3.6.1.31"/>
    </reaction>
</comment>
<dbReference type="PANTHER" id="PTHR42945:SF1">
    <property type="entry name" value="HISTIDINE BIOSYNTHESIS BIFUNCTIONAL PROTEIN HIS7"/>
    <property type="match status" value="1"/>
</dbReference>
<keyword evidence="8" id="KW-0067">ATP-binding</keyword>
<dbReference type="SUPFAM" id="SSF101386">
    <property type="entry name" value="all-alpha NTP pyrophosphatases"/>
    <property type="match status" value="1"/>
</dbReference>
<evidence type="ECO:0000256" key="3">
    <source>
        <dbReference type="ARBA" id="ARBA00005169"/>
    </source>
</evidence>
<evidence type="ECO:0000313" key="13">
    <source>
        <dbReference type="Proteomes" id="UP001224775"/>
    </source>
</evidence>
<keyword evidence="6" id="KW-0547">Nucleotide-binding</keyword>
<dbReference type="InterPro" id="IPR021130">
    <property type="entry name" value="PRib-ATP_PPHydrolase-like"/>
</dbReference>
<organism evidence="12 13">
    <name type="scientific">Skeletonema marinoi</name>
    <dbReference type="NCBI Taxonomy" id="267567"/>
    <lineage>
        <taxon>Eukaryota</taxon>
        <taxon>Sar</taxon>
        <taxon>Stramenopiles</taxon>
        <taxon>Ochrophyta</taxon>
        <taxon>Bacillariophyta</taxon>
        <taxon>Coscinodiscophyceae</taxon>
        <taxon>Thalassiosirophycidae</taxon>
        <taxon>Thalassiosirales</taxon>
        <taxon>Skeletonemataceae</taxon>
        <taxon>Skeletonema</taxon>
        <taxon>Skeletonema marinoi-dohrnii complex</taxon>
    </lineage>
</organism>
<comment type="catalytic activity">
    <reaction evidence="1">
        <text>1-(5-phospho-beta-D-ribosyl)-5'-AMP + H2O = 1-(5-phospho-beta-D-ribosyl)-5-[(5-phospho-beta-D-ribosylamino)methylideneamino]imidazole-4-carboxamide</text>
        <dbReference type="Rhea" id="RHEA:20049"/>
        <dbReference type="ChEBI" id="CHEBI:15377"/>
        <dbReference type="ChEBI" id="CHEBI:58435"/>
        <dbReference type="ChEBI" id="CHEBI:59457"/>
        <dbReference type="EC" id="3.5.4.19"/>
    </reaction>
</comment>
<keyword evidence="9" id="KW-0368">Histidine biosynthesis</keyword>
<evidence type="ECO:0000256" key="4">
    <source>
        <dbReference type="ARBA" id="ARBA00005204"/>
    </source>
</evidence>
<keyword evidence="13" id="KW-1185">Reference proteome</keyword>
<sequence length="449" mass="49574">MVCLPYPTFLKSPTSSPDALSLSAVGRARIHPQADDKSYQQIVSKCIQQSQVPEDTKENKQTRKKYMKQGVQLASDFLSLQLNLDVSIVDVEIVLSATDMVESDGCLACCFLDAGCQYIVVQVQGEEGLTRALEAIEVSRLPRERIVLDYQLPPDQEFVQQVTDVSSQVGTICVKMSDGSCTDLLQKIATWEQKTKLAVEISNDTVQSTKLNELVSRVSKAMGEDKGSIALVDPTAEQLGLAFAACMKTDRNDGLYTTVVCTRSNEALGLVYSSKESIVAALQCGRGVYYSRSRNGLWRKGDTSGHYQTLHRIDVDCDGDALRFTVTQNGDDIKAFCHLNTLTCWENHVQRLVNAPAGSYTKRLFEDETLLRDKLVEEAQELSEPGSKQDVAGELADVLYFAMVRATKAGVSIDDAVMELDRRAKKVTRRQGDSKAFRIKAGEEILGKK</sequence>
<evidence type="ECO:0000256" key="7">
    <source>
        <dbReference type="ARBA" id="ARBA00022801"/>
    </source>
</evidence>
<comment type="caution">
    <text evidence="12">The sequence shown here is derived from an EMBL/GenBank/DDBJ whole genome shotgun (WGS) entry which is preliminary data.</text>
</comment>
<gene>
    <name evidence="12" type="ORF">QTG54_015507</name>
</gene>
<evidence type="ECO:0000259" key="11">
    <source>
        <dbReference type="Pfam" id="PF01502"/>
    </source>
</evidence>
<dbReference type="GO" id="GO:0004635">
    <property type="term" value="F:phosphoribosyl-AMP cyclohydrolase activity"/>
    <property type="evidence" value="ECO:0007669"/>
    <property type="project" value="UniProtKB-EC"/>
</dbReference>
<dbReference type="NCBIfam" id="TIGR03188">
    <property type="entry name" value="histidine_hisI"/>
    <property type="match status" value="1"/>
</dbReference>
<comment type="pathway">
    <text evidence="4">Amino-acid biosynthesis; L-histidine biosynthesis; L-histidine from 5-phospho-alpha-D-ribose 1-diphosphate: step 2/9.</text>
</comment>
<dbReference type="EMBL" id="JATAAI010000044">
    <property type="protein sequence ID" value="KAK1733810.1"/>
    <property type="molecule type" value="Genomic_DNA"/>
</dbReference>
<dbReference type="Proteomes" id="UP001224775">
    <property type="component" value="Unassembled WGS sequence"/>
</dbReference>
<reference evidence="12" key="1">
    <citation type="submission" date="2023-06" db="EMBL/GenBank/DDBJ databases">
        <title>Survivors Of The Sea: Transcriptome response of Skeletonema marinoi to long-term dormancy.</title>
        <authorList>
            <person name="Pinder M.I.M."/>
            <person name="Kourtchenko O."/>
            <person name="Robertson E.K."/>
            <person name="Larsson T."/>
            <person name="Maumus F."/>
            <person name="Osuna-Cruz C.M."/>
            <person name="Vancaester E."/>
            <person name="Stenow R."/>
            <person name="Vandepoele K."/>
            <person name="Ploug H."/>
            <person name="Bruchert V."/>
            <person name="Godhe A."/>
            <person name="Topel M."/>
        </authorList>
    </citation>
    <scope>NUCLEOTIDE SEQUENCE</scope>
    <source>
        <strain evidence="12">R05AC</strain>
    </source>
</reference>
<dbReference type="InterPro" id="IPR008179">
    <property type="entry name" value="HisE"/>
</dbReference>
<name>A0AAD8XUU0_9STRA</name>